<gene>
    <name evidence="2" type="ORF">SDC9_207274</name>
</gene>
<keyword evidence="1" id="KW-1133">Transmembrane helix</keyword>
<keyword evidence="1" id="KW-0472">Membrane</keyword>
<keyword evidence="1" id="KW-0812">Transmembrane</keyword>
<accession>A0A645JIU3</accession>
<sequence length="54" mass="6274">MIGAFEVPLLRNGFRLVVFSVIIMLVVLFYRQGMMGMRELPDLFRKKRGKEAAK</sequence>
<organism evidence="2">
    <name type="scientific">bioreactor metagenome</name>
    <dbReference type="NCBI Taxonomy" id="1076179"/>
    <lineage>
        <taxon>unclassified sequences</taxon>
        <taxon>metagenomes</taxon>
        <taxon>ecological metagenomes</taxon>
    </lineage>
</organism>
<protein>
    <submittedName>
        <fullName evidence="2">Uncharacterized protein</fullName>
    </submittedName>
</protein>
<proteinExistence type="predicted"/>
<reference evidence="2" key="1">
    <citation type="submission" date="2019-08" db="EMBL/GenBank/DDBJ databases">
        <authorList>
            <person name="Kucharzyk K."/>
            <person name="Murdoch R.W."/>
            <person name="Higgins S."/>
            <person name="Loffler F."/>
        </authorList>
    </citation>
    <scope>NUCLEOTIDE SEQUENCE</scope>
</reference>
<dbReference type="AlphaFoldDB" id="A0A645JIU3"/>
<feature type="transmembrane region" description="Helical" evidence="1">
    <location>
        <begin position="12"/>
        <end position="30"/>
    </location>
</feature>
<dbReference type="EMBL" id="VSSQ01133683">
    <property type="protein sequence ID" value="MPN59553.1"/>
    <property type="molecule type" value="Genomic_DNA"/>
</dbReference>
<comment type="caution">
    <text evidence="2">The sequence shown here is derived from an EMBL/GenBank/DDBJ whole genome shotgun (WGS) entry which is preliminary data.</text>
</comment>
<name>A0A645JIU3_9ZZZZ</name>
<evidence type="ECO:0000313" key="2">
    <source>
        <dbReference type="EMBL" id="MPN59553.1"/>
    </source>
</evidence>
<evidence type="ECO:0000256" key="1">
    <source>
        <dbReference type="SAM" id="Phobius"/>
    </source>
</evidence>